<dbReference type="NCBIfam" id="NF007399">
    <property type="entry name" value="PRK09928.1"/>
    <property type="match status" value="1"/>
</dbReference>
<feature type="transmembrane region" description="Helical" evidence="8">
    <location>
        <begin position="142"/>
        <end position="162"/>
    </location>
</feature>
<evidence type="ECO:0000256" key="3">
    <source>
        <dbReference type="ARBA" id="ARBA00022448"/>
    </source>
</evidence>
<proteinExistence type="inferred from homology"/>
<gene>
    <name evidence="9" type="ORF">CWI80_07530</name>
</gene>
<feature type="transmembrane region" description="Helical" evidence="8">
    <location>
        <begin position="12"/>
        <end position="31"/>
    </location>
</feature>
<dbReference type="PANTHER" id="PTHR30047:SF7">
    <property type="entry name" value="HIGH-AFFINITY CHOLINE TRANSPORT PROTEIN"/>
    <property type="match status" value="1"/>
</dbReference>
<evidence type="ECO:0000256" key="7">
    <source>
        <dbReference type="ARBA" id="ARBA00023136"/>
    </source>
</evidence>
<dbReference type="GO" id="GO:0005886">
    <property type="term" value="C:plasma membrane"/>
    <property type="evidence" value="ECO:0007669"/>
    <property type="project" value="UniProtKB-SubCell"/>
</dbReference>
<comment type="subcellular location">
    <subcellularLocation>
        <location evidence="1">Cell membrane</location>
        <topology evidence="1">Multi-pass membrane protein</topology>
    </subcellularLocation>
</comment>
<evidence type="ECO:0000256" key="8">
    <source>
        <dbReference type="SAM" id="Phobius"/>
    </source>
</evidence>
<keyword evidence="7 8" id="KW-0472">Membrane</keyword>
<dbReference type="Proteomes" id="UP000287022">
    <property type="component" value="Unassembled WGS sequence"/>
</dbReference>
<feature type="transmembrane region" description="Helical" evidence="8">
    <location>
        <begin position="90"/>
        <end position="111"/>
    </location>
</feature>
<dbReference type="GO" id="GO:0022857">
    <property type="term" value="F:transmembrane transporter activity"/>
    <property type="evidence" value="ECO:0007669"/>
    <property type="project" value="InterPro"/>
</dbReference>
<dbReference type="InterPro" id="IPR000060">
    <property type="entry name" value="BCCT_transptr"/>
</dbReference>
<evidence type="ECO:0000256" key="2">
    <source>
        <dbReference type="ARBA" id="ARBA00005658"/>
    </source>
</evidence>
<dbReference type="Pfam" id="PF02028">
    <property type="entry name" value="BCCT"/>
    <property type="match status" value="1"/>
</dbReference>
<sequence>MASHDKARLNPPVFYSAAGLISLLLLFTAIFPKTADSAFQSVQSAIIGNASWFYVLAVAVILISVVYLGFSQFGTIKLGPDHAEPDYSRLTWFSMLFSAGMGIGLMFFGVAEPVMHFLAPPVVEAGTAEAAREAMKITFFHWGLHAWAIYAIVALILAFFAYRHNLPLTLRSALYPMIGDKIYGPIGHAVDVFAVISTVFGVATSLGYGVAQINSGLGYLFGIPVSNLVQVGLVVGVTLLAIVSVTTGLDKGIRRLSELNMGLAVLLLVFILIMGPTVFLLQAFVQNTGAYVSDIVSNTFNLFAYEKTDWIGGWTLLYWGWWLSWAPFVGLFIARVSRGRTIREFVSGVLLVPAGFTLMWMTFFGNSAIEMIMNQGAESLARLVQEDESQALFLFLENFPFSTFLSGLATVMVVVFFVTSSDSGSMVVDMLCSNGRDDTPAWQRIFWASTEGVVAIILLLAGGLGALQTMTIASALPFTIVLMFATYGLVKALRVDLHKKEALQNNYLTNTSVSNKNWRQRLHNIIDFPSKNVGRRFLQKVVRPAFEEVAEEMRESGLTVKLTIDDQDNMELKVVHGDEIDFIYQVHLASHVQPAFVRLEEDEAQEDVAEEQKYYRAEVHLREGGQNYDILGWSTDAVIGDVIDHYHKHMHFLHVLR</sequence>
<feature type="transmembrane region" description="Helical" evidence="8">
    <location>
        <begin position="182"/>
        <end position="208"/>
    </location>
</feature>
<dbReference type="STRING" id="1122124.GCA_000423165_01643"/>
<protein>
    <submittedName>
        <fullName evidence="9">High-affinity choline transporter BetT</fullName>
    </submittedName>
</protein>
<reference evidence="10" key="1">
    <citation type="journal article" date="2018" name="Front. Microbiol.">
        <title>Genome-Based Analysis Reveals the Taxonomy and Diversity of the Family Idiomarinaceae.</title>
        <authorList>
            <person name="Liu Y."/>
            <person name="Lai Q."/>
            <person name="Shao Z."/>
        </authorList>
    </citation>
    <scope>NUCLEOTIDE SEQUENCE [LARGE SCALE GENOMIC DNA]</scope>
    <source>
        <strain evidence="10">c121</strain>
    </source>
</reference>
<dbReference type="AlphaFoldDB" id="A0A432Z3E1"/>
<keyword evidence="5 8" id="KW-0812">Transmembrane</keyword>
<evidence type="ECO:0000256" key="1">
    <source>
        <dbReference type="ARBA" id="ARBA00004651"/>
    </source>
</evidence>
<dbReference type="RefSeq" id="WP_026860402.1">
    <property type="nucleotide sequence ID" value="NZ_PIQE01000002.1"/>
</dbReference>
<name>A0A432Z3E1_9GAMM</name>
<evidence type="ECO:0000256" key="6">
    <source>
        <dbReference type="ARBA" id="ARBA00022989"/>
    </source>
</evidence>
<feature type="transmembrane region" description="Helical" evidence="8">
    <location>
        <begin position="228"/>
        <end position="249"/>
    </location>
</feature>
<organism evidence="9 10">
    <name type="scientific">Pseudidiomarina sediminum</name>
    <dbReference type="NCBI Taxonomy" id="431675"/>
    <lineage>
        <taxon>Bacteria</taxon>
        <taxon>Pseudomonadati</taxon>
        <taxon>Pseudomonadota</taxon>
        <taxon>Gammaproteobacteria</taxon>
        <taxon>Alteromonadales</taxon>
        <taxon>Idiomarinaceae</taxon>
        <taxon>Pseudidiomarina</taxon>
    </lineage>
</organism>
<evidence type="ECO:0000313" key="10">
    <source>
        <dbReference type="Proteomes" id="UP000287022"/>
    </source>
</evidence>
<feature type="transmembrane region" description="Helical" evidence="8">
    <location>
        <begin position="345"/>
        <end position="364"/>
    </location>
</feature>
<accession>A0A432Z3E1</accession>
<comment type="caution">
    <text evidence="9">The sequence shown here is derived from an EMBL/GenBank/DDBJ whole genome shotgun (WGS) entry which is preliminary data.</text>
</comment>
<keyword evidence="10" id="KW-1185">Reference proteome</keyword>
<dbReference type="InterPro" id="IPR018093">
    <property type="entry name" value="BCCT_CS"/>
</dbReference>
<feature type="transmembrane region" description="Helical" evidence="8">
    <location>
        <begin position="261"/>
        <end position="285"/>
    </location>
</feature>
<feature type="transmembrane region" description="Helical" evidence="8">
    <location>
        <begin position="472"/>
        <end position="490"/>
    </location>
</feature>
<feature type="transmembrane region" description="Helical" evidence="8">
    <location>
        <begin position="445"/>
        <end position="466"/>
    </location>
</feature>
<dbReference type="NCBIfam" id="TIGR00842">
    <property type="entry name" value="bcct"/>
    <property type="match status" value="1"/>
</dbReference>
<keyword evidence="3" id="KW-0813">Transport</keyword>
<evidence type="ECO:0000256" key="4">
    <source>
        <dbReference type="ARBA" id="ARBA00022475"/>
    </source>
</evidence>
<dbReference type="PANTHER" id="PTHR30047">
    <property type="entry name" value="HIGH-AFFINITY CHOLINE TRANSPORT PROTEIN-RELATED"/>
    <property type="match status" value="1"/>
</dbReference>
<evidence type="ECO:0000313" key="9">
    <source>
        <dbReference type="EMBL" id="RUO72404.1"/>
    </source>
</evidence>
<comment type="similarity">
    <text evidence="2">Belongs to the BCCT transporter (TC 2.A.15) family.</text>
</comment>
<dbReference type="EMBL" id="PIQE01000002">
    <property type="protein sequence ID" value="RUO72404.1"/>
    <property type="molecule type" value="Genomic_DNA"/>
</dbReference>
<keyword evidence="6 8" id="KW-1133">Transmembrane helix</keyword>
<feature type="transmembrane region" description="Helical" evidence="8">
    <location>
        <begin position="311"/>
        <end position="333"/>
    </location>
</feature>
<feature type="transmembrane region" description="Helical" evidence="8">
    <location>
        <begin position="51"/>
        <end position="70"/>
    </location>
</feature>
<keyword evidence="4" id="KW-1003">Cell membrane</keyword>
<evidence type="ECO:0000256" key="5">
    <source>
        <dbReference type="ARBA" id="ARBA00022692"/>
    </source>
</evidence>
<feature type="transmembrane region" description="Helical" evidence="8">
    <location>
        <begin position="399"/>
        <end position="418"/>
    </location>
</feature>
<dbReference type="PROSITE" id="PS01303">
    <property type="entry name" value="BCCT"/>
    <property type="match status" value="1"/>
</dbReference>